<feature type="compositionally biased region" description="Polar residues" evidence="1">
    <location>
        <begin position="523"/>
        <end position="533"/>
    </location>
</feature>
<reference evidence="4 5" key="1">
    <citation type="submission" date="2020-03" db="EMBL/GenBank/DDBJ databases">
        <title>Soil Listeria distribution.</title>
        <authorList>
            <person name="Liao J."/>
            <person name="Wiedmann M."/>
        </authorList>
    </citation>
    <scope>NUCLEOTIDE SEQUENCE [LARGE SCALE GENOMIC DNA]</scope>
    <source>
        <strain evidence="4 5">FSL L7-1816</strain>
    </source>
</reference>
<feature type="compositionally biased region" description="Polar residues" evidence="1">
    <location>
        <begin position="578"/>
        <end position="601"/>
    </location>
</feature>
<dbReference type="Proteomes" id="UP000543379">
    <property type="component" value="Unassembled WGS sequence"/>
</dbReference>
<gene>
    <name evidence="4" type="ORF">HB811_13245</name>
</gene>
<evidence type="ECO:0000313" key="4">
    <source>
        <dbReference type="EMBL" id="MBC1317743.1"/>
    </source>
</evidence>
<feature type="transmembrane region" description="Helical" evidence="2">
    <location>
        <begin position="322"/>
        <end position="344"/>
    </location>
</feature>
<feature type="transmembrane region" description="Helical" evidence="2">
    <location>
        <begin position="170"/>
        <end position="189"/>
    </location>
</feature>
<proteinExistence type="predicted"/>
<organism evidence="4 5">
    <name type="scientific">Listeria booriae</name>
    <dbReference type="NCBI Taxonomy" id="1552123"/>
    <lineage>
        <taxon>Bacteria</taxon>
        <taxon>Bacillati</taxon>
        <taxon>Bacillota</taxon>
        <taxon>Bacilli</taxon>
        <taxon>Bacillales</taxon>
        <taxon>Listeriaceae</taxon>
        <taxon>Listeria</taxon>
    </lineage>
</organism>
<dbReference type="InterPro" id="IPR058112">
    <property type="entry name" value="CD3337_EF1877-like"/>
</dbReference>
<feature type="region of interest" description="Disordered" evidence="1">
    <location>
        <begin position="498"/>
        <end position="658"/>
    </location>
</feature>
<dbReference type="InterPro" id="IPR023298">
    <property type="entry name" value="ATPase_P-typ_TM_dom_sf"/>
</dbReference>
<feature type="transmembrane region" description="Helical" evidence="2">
    <location>
        <begin position="383"/>
        <end position="404"/>
    </location>
</feature>
<keyword evidence="2" id="KW-0812">Transmembrane</keyword>
<name>A0A841XYH1_9LIST</name>
<accession>A0A841XYH1</accession>
<feature type="transmembrane region" description="Helical" evidence="2">
    <location>
        <begin position="351"/>
        <end position="371"/>
    </location>
</feature>
<dbReference type="EMBL" id="JAAROV010000004">
    <property type="protein sequence ID" value="MBC1317743.1"/>
    <property type="molecule type" value="Genomic_DNA"/>
</dbReference>
<feature type="signal peptide" evidence="3">
    <location>
        <begin position="1"/>
        <end position="25"/>
    </location>
</feature>
<keyword evidence="3" id="KW-0732">Signal</keyword>
<feature type="transmembrane region" description="Helical" evidence="2">
    <location>
        <begin position="416"/>
        <end position="435"/>
    </location>
</feature>
<comment type="caution">
    <text evidence="4">The sequence shown here is derived from an EMBL/GenBank/DDBJ whole genome shotgun (WGS) entry which is preliminary data.</text>
</comment>
<keyword evidence="2" id="KW-0472">Membrane</keyword>
<feature type="transmembrane region" description="Helical" evidence="2">
    <location>
        <begin position="140"/>
        <end position="158"/>
    </location>
</feature>
<feature type="compositionally biased region" description="Basic and acidic residues" evidence="1">
    <location>
        <begin position="634"/>
        <end position="658"/>
    </location>
</feature>
<dbReference type="NCBIfam" id="NF046089">
    <property type="entry name" value="CD3337_EF1877"/>
    <property type="match status" value="1"/>
</dbReference>
<dbReference type="RefSeq" id="WP_185382744.1">
    <property type="nucleotide sequence ID" value="NZ_JAAROV010000004.1"/>
</dbReference>
<evidence type="ECO:0000256" key="2">
    <source>
        <dbReference type="SAM" id="Phobius"/>
    </source>
</evidence>
<dbReference type="AlphaFoldDB" id="A0A841XYH1"/>
<keyword evidence="2" id="KW-1133">Transmembrane helix</keyword>
<dbReference type="SUPFAM" id="SSF81665">
    <property type="entry name" value="Calcium ATPase, transmembrane domain M"/>
    <property type="match status" value="1"/>
</dbReference>
<evidence type="ECO:0000313" key="5">
    <source>
        <dbReference type="Proteomes" id="UP000543379"/>
    </source>
</evidence>
<evidence type="ECO:0000256" key="1">
    <source>
        <dbReference type="SAM" id="MobiDB-lite"/>
    </source>
</evidence>
<protein>
    <submittedName>
        <fullName evidence="4">Chromate transporter</fullName>
    </submittedName>
</protein>
<sequence length="686" mass="76453">MKKRKWLLVGLFCLLLVSIPHQVTADDASATLQEVNTQNAEKAVKDPNNVTQPKEVKKAGVSLHIKRFPLSRYQANNEAADSKIKGAFLGLANVFASLSQMVVNIVDTGMDVLYNLKPIDTFATKLTQVSTNMYQVFKASFGQLFFMLGIGFIAYLFFIKLNAKEAIKRFFMMLLVIGIGGWWMLNAGYMMQTMNALSIEAQGKLMSVGNIIVHTFGGSGNYEDTSKIQSGNEVEGTVAIMRNVYFDMALQKPFLIANFGSTDASKINSVAKETKGLNRVDTLLSFKLTSDGEKAKLKYISDPEIATYHNEEMADGNVYTQFGVNFVGFIGAIALGIPFLMLAFFSFLLQLLALGIAFILPIMFFIAWLPWMANSGYVGLKRLISVFVIKALLGLLIVGVYLMCFIVDLMIPPSGFGLYALNLIVTAGLLILLYIKRDKAISFVTAGKVKSVDSKMIERVRQEVVQPSWEATKRTGHVAGATINTTIVKPSRWIASKVSKKQEASSSTEETESPENVEPERTPQVNTPINDEQATPEVRTPQNDVKRVRTMNTRQATHHRREMRRSLGTKHILEEESTLSTPRRISIPSQSVASSKPTVSGSREKAQIVSPRTPQKKITEQKSDTPSEISSARTKQERMRQEEVLGVRKNSQNKDTRHIVFEQRDIKSTGTDIERMHTETEKRDVT</sequence>
<evidence type="ECO:0000256" key="3">
    <source>
        <dbReference type="SAM" id="SignalP"/>
    </source>
</evidence>
<feature type="chain" id="PRO_5032395112" evidence="3">
    <location>
        <begin position="26"/>
        <end position="686"/>
    </location>
</feature>